<evidence type="ECO:0000256" key="6">
    <source>
        <dbReference type="ARBA" id="ARBA00022614"/>
    </source>
</evidence>
<dbReference type="Pfam" id="PF00069">
    <property type="entry name" value="Pkinase"/>
    <property type="match status" value="1"/>
</dbReference>
<dbReference type="InterPro" id="IPR051809">
    <property type="entry name" value="Plant_receptor-like_S/T_kinase"/>
</dbReference>
<dbReference type="PROSITE" id="PS50011">
    <property type="entry name" value="PROTEIN_KINASE_DOM"/>
    <property type="match status" value="1"/>
</dbReference>
<keyword evidence="3" id="KW-1003">Cell membrane</keyword>
<dbReference type="AlphaFoldDB" id="A0AAV5BW19"/>
<evidence type="ECO:0000256" key="8">
    <source>
        <dbReference type="ARBA" id="ARBA00022692"/>
    </source>
</evidence>
<evidence type="ECO:0000256" key="18">
    <source>
        <dbReference type="ARBA" id="ARBA00047899"/>
    </source>
</evidence>
<dbReference type="GO" id="GO:0005524">
    <property type="term" value="F:ATP binding"/>
    <property type="evidence" value="ECO:0007669"/>
    <property type="project" value="UniProtKB-KW"/>
</dbReference>
<dbReference type="Pfam" id="PF00560">
    <property type="entry name" value="LRR_1"/>
    <property type="match status" value="4"/>
</dbReference>
<dbReference type="InterPro" id="IPR011009">
    <property type="entry name" value="Kinase-like_dom_sf"/>
</dbReference>
<reference evidence="21" key="2">
    <citation type="submission" date="2021-12" db="EMBL/GenBank/DDBJ databases">
        <title>Resequencing data analysis of finger millet.</title>
        <authorList>
            <person name="Hatakeyama M."/>
            <person name="Aluri S."/>
            <person name="Balachadran M.T."/>
            <person name="Sivarajan S.R."/>
            <person name="Poveda L."/>
            <person name="Shimizu-Inatsugi R."/>
            <person name="Schlapbach R."/>
            <person name="Sreeman S.M."/>
            <person name="Shimizu K.K."/>
        </authorList>
    </citation>
    <scope>NUCLEOTIDE SEQUENCE</scope>
</reference>
<keyword evidence="16" id="KW-0675">Receptor</keyword>
<proteinExistence type="predicted"/>
<name>A0AAV5BW19_ELECO</name>
<evidence type="ECO:0000256" key="15">
    <source>
        <dbReference type="ARBA" id="ARBA00023136"/>
    </source>
</evidence>
<organism evidence="21 22">
    <name type="scientific">Eleusine coracana subsp. coracana</name>
    <dbReference type="NCBI Taxonomy" id="191504"/>
    <lineage>
        <taxon>Eukaryota</taxon>
        <taxon>Viridiplantae</taxon>
        <taxon>Streptophyta</taxon>
        <taxon>Embryophyta</taxon>
        <taxon>Tracheophyta</taxon>
        <taxon>Spermatophyta</taxon>
        <taxon>Magnoliopsida</taxon>
        <taxon>Liliopsida</taxon>
        <taxon>Poales</taxon>
        <taxon>Poaceae</taxon>
        <taxon>PACMAD clade</taxon>
        <taxon>Chloridoideae</taxon>
        <taxon>Cynodonteae</taxon>
        <taxon>Eleusininae</taxon>
        <taxon>Eleusine</taxon>
    </lineage>
</organism>
<protein>
    <recommendedName>
        <fullName evidence="2">non-specific serine/threonine protein kinase</fullName>
        <ecNumber evidence="2">2.7.11.1</ecNumber>
    </recommendedName>
</protein>
<keyword evidence="4" id="KW-0723">Serine/threonine-protein kinase</keyword>
<dbReference type="PANTHER" id="PTHR27008:SF591">
    <property type="entry name" value="OS12G0498650 PROTEIN"/>
    <property type="match status" value="1"/>
</dbReference>
<dbReference type="InterPro" id="IPR001611">
    <property type="entry name" value="Leu-rich_rpt"/>
</dbReference>
<dbReference type="Gene3D" id="3.80.10.10">
    <property type="entry name" value="Ribonuclease Inhibitor"/>
    <property type="match status" value="1"/>
</dbReference>
<dbReference type="SMART" id="SM00220">
    <property type="entry name" value="S_TKc"/>
    <property type="match status" value="1"/>
</dbReference>
<evidence type="ECO:0000256" key="2">
    <source>
        <dbReference type="ARBA" id="ARBA00012513"/>
    </source>
</evidence>
<feature type="domain" description="Protein kinase" evidence="20">
    <location>
        <begin position="110"/>
        <end position="453"/>
    </location>
</feature>
<keyword evidence="6" id="KW-0433">Leucine-rich repeat</keyword>
<keyword evidence="17" id="KW-0325">Glycoprotein</keyword>
<keyword evidence="14" id="KW-1133">Transmembrane helix</keyword>
<comment type="catalytic activity">
    <reaction evidence="18">
        <text>L-threonyl-[protein] + ATP = O-phospho-L-threonyl-[protein] + ADP + H(+)</text>
        <dbReference type="Rhea" id="RHEA:46608"/>
        <dbReference type="Rhea" id="RHEA-COMP:11060"/>
        <dbReference type="Rhea" id="RHEA-COMP:11605"/>
        <dbReference type="ChEBI" id="CHEBI:15378"/>
        <dbReference type="ChEBI" id="CHEBI:30013"/>
        <dbReference type="ChEBI" id="CHEBI:30616"/>
        <dbReference type="ChEBI" id="CHEBI:61977"/>
        <dbReference type="ChEBI" id="CHEBI:456216"/>
        <dbReference type="EC" id="2.7.11.1"/>
    </reaction>
</comment>
<keyword evidence="9" id="KW-0732">Signal</keyword>
<dbReference type="PROSITE" id="PS00108">
    <property type="entry name" value="PROTEIN_KINASE_ST"/>
    <property type="match status" value="1"/>
</dbReference>
<evidence type="ECO:0000256" key="12">
    <source>
        <dbReference type="ARBA" id="ARBA00022777"/>
    </source>
</evidence>
<dbReference type="InterPro" id="IPR008271">
    <property type="entry name" value="Ser/Thr_kinase_AS"/>
</dbReference>
<evidence type="ECO:0000256" key="19">
    <source>
        <dbReference type="ARBA" id="ARBA00048679"/>
    </source>
</evidence>
<evidence type="ECO:0000256" key="1">
    <source>
        <dbReference type="ARBA" id="ARBA00004162"/>
    </source>
</evidence>
<keyword evidence="7" id="KW-0808">Transferase</keyword>
<dbReference type="SUPFAM" id="SSF52058">
    <property type="entry name" value="L domain-like"/>
    <property type="match status" value="1"/>
</dbReference>
<comment type="catalytic activity">
    <reaction evidence="19">
        <text>L-seryl-[protein] + ATP = O-phospho-L-seryl-[protein] + ADP + H(+)</text>
        <dbReference type="Rhea" id="RHEA:17989"/>
        <dbReference type="Rhea" id="RHEA-COMP:9863"/>
        <dbReference type="Rhea" id="RHEA-COMP:11604"/>
        <dbReference type="ChEBI" id="CHEBI:15378"/>
        <dbReference type="ChEBI" id="CHEBI:29999"/>
        <dbReference type="ChEBI" id="CHEBI:30616"/>
        <dbReference type="ChEBI" id="CHEBI:83421"/>
        <dbReference type="ChEBI" id="CHEBI:456216"/>
        <dbReference type="EC" id="2.7.11.1"/>
    </reaction>
</comment>
<keyword evidence="8" id="KW-0812">Transmembrane</keyword>
<evidence type="ECO:0000259" key="20">
    <source>
        <dbReference type="PROSITE" id="PS50011"/>
    </source>
</evidence>
<evidence type="ECO:0000313" key="21">
    <source>
        <dbReference type="EMBL" id="GJM90598.1"/>
    </source>
</evidence>
<dbReference type="InterPro" id="IPR032675">
    <property type="entry name" value="LRR_dom_sf"/>
</dbReference>
<evidence type="ECO:0000256" key="7">
    <source>
        <dbReference type="ARBA" id="ARBA00022679"/>
    </source>
</evidence>
<accession>A0AAV5BW19</accession>
<dbReference type="Gene3D" id="1.10.510.10">
    <property type="entry name" value="Transferase(Phosphotransferase) domain 1"/>
    <property type="match status" value="1"/>
</dbReference>
<dbReference type="FunFam" id="1.10.510.10:FF:000358">
    <property type="entry name" value="Putative leucine-rich repeat receptor-like serine/threonine-protein kinase"/>
    <property type="match status" value="1"/>
</dbReference>
<evidence type="ECO:0000313" key="22">
    <source>
        <dbReference type="Proteomes" id="UP001054889"/>
    </source>
</evidence>
<comment type="subcellular location">
    <subcellularLocation>
        <location evidence="1">Cell membrane</location>
        <topology evidence="1">Single-pass membrane protein</topology>
    </subcellularLocation>
</comment>
<evidence type="ECO:0000256" key="10">
    <source>
        <dbReference type="ARBA" id="ARBA00022737"/>
    </source>
</evidence>
<gene>
    <name evidence="21" type="primary">ga06897</name>
    <name evidence="21" type="ORF">PR202_ga06897</name>
</gene>
<keyword evidence="10" id="KW-0677">Repeat</keyword>
<keyword evidence="12" id="KW-0418">Kinase</keyword>
<evidence type="ECO:0000256" key="5">
    <source>
        <dbReference type="ARBA" id="ARBA00022553"/>
    </source>
</evidence>
<evidence type="ECO:0000256" key="3">
    <source>
        <dbReference type="ARBA" id="ARBA00022475"/>
    </source>
</evidence>
<dbReference type="InterPro" id="IPR000719">
    <property type="entry name" value="Prot_kinase_dom"/>
</dbReference>
<sequence length="453" mass="49672">MLGGEIPSSIGNLSVNLKYIDMKFNNITGKIPEEIAKLVNLKGLVLDHNHIEGAIPRTLGELKELNVLYLEMNDLSGPIPPTIGNLTKLSILHLQEVGNLKNLGVLDFSNNQISGEIPGSFGECQIMQYLNASHNNFYGTIPLAVEQMKGLLVIDLSYNNLSGGIPEFLENMKGNGGLCGGIPKLKLPACSGHDTKKLPLRIAIAISIITACSSVDNTGTDFKALIFDFLPNGNLEQWLHQPIEGDAQYNVMDLVRSLDISIDVAFALEYLHETKPLPIIHCDLKPSNILLDHDMVAHVGDFGLARFYHEDSNDSFEKSSAWAEMRGTTGYAAPEYGLGNEVSTNGDIYSYGILLLEIFTRKRPTDSEFSEDFNLHNYVRMAVPDQVDNIVDQHLLQLTHNGRTGGGKDITSSMDSMTSSTLWRRYPWGTKKARAKKGMNLHGGGGCTGSLEP</sequence>
<dbReference type="GO" id="GO:0005886">
    <property type="term" value="C:plasma membrane"/>
    <property type="evidence" value="ECO:0007669"/>
    <property type="project" value="UniProtKB-SubCell"/>
</dbReference>
<keyword evidence="15" id="KW-0472">Membrane</keyword>
<dbReference type="SUPFAM" id="SSF56112">
    <property type="entry name" value="Protein kinase-like (PK-like)"/>
    <property type="match status" value="1"/>
</dbReference>
<dbReference type="FunFam" id="3.80.10.10:FF:000299">
    <property type="entry name" value="Piriformospora indica-insensitive protein 2"/>
    <property type="match status" value="1"/>
</dbReference>
<keyword evidence="11" id="KW-0547">Nucleotide-binding</keyword>
<evidence type="ECO:0000256" key="17">
    <source>
        <dbReference type="ARBA" id="ARBA00023180"/>
    </source>
</evidence>
<dbReference type="FunFam" id="3.80.10.10:FF:000383">
    <property type="entry name" value="Leucine-rich repeat receptor protein kinase EMS1"/>
    <property type="match status" value="1"/>
</dbReference>
<evidence type="ECO:0000256" key="9">
    <source>
        <dbReference type="ARBA" id="ARBA00022729"/>
    </source>
</evidence>
<evidence type="ECO:0000256" key="14">
    <source>
        <dbReference type="ARBA" id="ARBA00022989"/>
    </source>
</evidence>
<keyword evidence="13" id="KW-0067">ATP-binding</keyword>
<evidence type="ECO:0000256" key="16">
    <source>
        <dbReference type="ARBA" id="ARBA00023170"/>
    </source>
</evidence>
<keyword evidence="5" id="KW-0597">Phosphoprotein</keyword>
<evidence type="ECO:0000256" key="11">
    <source>
        <dbReference type="ARBA" id="ARBA00022741"/>
    </source>
</evidence>
<dbReference type="Proteomes" id="UP001054889">
    <property type="component" value="Unassembled WGS sequence"/>
</dbReference>
<comment type="caution">
    <text evidence="21">The sequence shown here is derived from an EMBL/GenBank/DDBJ whole genome shotgun (WGS) entry which is preliminary data.</text>
</comment>
<dbReference type="PANTHER" id="PTHR27008">
    <property type="entry name" value="OS04G0122200 PROTEIN"/>
    <property type="match status" value="1"/>
</dbReference>
<evidence type="ECO:0000256" key="4">
    <source>
        <dbReference type="ARBA" id="ARBA00022527"/>
    </source>
</evidence>
<dbReference type="EMBL" id="BQKI01000003">
    <property type="protein sequence ID" value="GJM90598.1"/>
    <property type="molecule type" value="Genomic_DNA"/>
</dbReference>
<keyword evidence="22" id="KW-1185">Reference proteome</keyword>
<dbReference type="EC" id="2.7.11.1" evidence="2"/>
<evidence type="ECO:0000256" key="13">
    <source>
        <dbReference type="ARBA" id="ARBA00022840"/>
    </source>
</evidence>
<dbReference type="GO" id="GO:0004674">
    <property type="term" value="F:protein serine/threonine kinase activity"/>
    <property type="evidence" value="ECO:0007669"/>
    <property type="project" value="UniProtKB-KW"/>
</dbReference>
<reference evidence="21" key="1">
    <citation type="journal article" date="2018" name="DNA Res.">
        <title>Multiple hybrid de novo genome assembly of finger millet, an orphan allotetraploid crop.</title>
        <authorList>
            <person name="Hatakeyama M."/>
            <person name="Aluri S."/>
            <person name="Balachadran M.T."/>
            <person name="Sivarajan S.R."/>
            <person name="Patrignani A."/>
            <person name="Gruter S."/>
            <person name="Poveda L."/>
            <person name="Shimizu-Inatsugi R."/>
            <person name="Baeten J."/>
            <person name="Francoijs K.J."/>
            <person name="Nataraja K.N."/>
            <person name="Reddy Y.A.N."/>
            <person name="Phadnis S."/>
            <person name="Ravikumar R.L."/>
            <person name="Schlapbach R."/>
            <person name="Sreeman S.M."/>
            <person name="Shimizu K.K."/>
        </authorList>
    </citation>
    <scope>NUCLEOTIDE SEQUENCE</scope>
</reference>